<dbReference type="EMBL" id="JAHEPS010000012">
    <property type="protein sequence ID" value="MBT1446400.1"/>
    <property type="molecule type" value="Genomic_DNA"/>
</dbReference>
<evidence type="ECO:0000313" key="1">
    <source>
        <dbReference type="EMBL" id="MBT1446400.1"/>
    </source>
</evidence>
<organism evidence="1 2">
    <name type="scientific">Shewanella jiangmenensis</name>
    <dbReference type="NCBI Taxonomy" id="2837387"/>
    <lineage>
        <taxon>Bacteria</taxon>
        <taxon>Pseudomonadati</taxon>
        <taxon>Pseudomonadota</taxon>
        <taxon>Gammaproteobacteria</taxon>
        <taxon>Alteromonadales</taxon>
        <taxon>Shewanellaceae</taxon>
        <taxon>Shewanella</taxon>
    </lineage>
</organism>
<comment type="caution">
    <text evidence="1">The sequence shown here is derived from an EMBL/GenBank/DDBJ whole genome shotgun (WGS) entry which is preliminary data.</text>
</comment>
<proteinExistence type="predicted"/>
<dbReference type="Proteomes" id="UP001195903">
    <property type="component" value="Unassembled WGS sequence"/>
</dbReference>
<accession>A0ABS5V7K0</accession>
<gene>
    <name evidence="1" type="ORF">KJI95_18050</name>
</gene>
<protein>
    <submittedName>
        <fullName evidence="1">Uncharacterized protein</fullName>
    </submittedName>
</protein>
<evidence type="ECO:0000313" key="2">
    <source>
        <dbReference type="Proteomes" id="UP001195903"/>
    </source>
</evidence>
<keyword evidence="2" id="KW-1185">Reference proteome</keyword>
<sequence>MLSKFQNKRSRSRKDMRSYANSVFTRCQLERTEYIDTGIAEAFERIKKYRDFDEDFRQWQLLTSELGVPEGHWGYIAQLTYIEKGVLAPEPLLRSAANGYYLTAVEYHRFCTSVQKTGSVVNTWWWSTITAFKLVPMLLAGLKSEADELYHANATAWRTTWVNRSHSFIGDFLVLLYGRYLGVIEPPFAAEIQINMRKTAPFPYTAILDNWDSPDTELVATMLQTLCDHQVEQAVLGGKKCYFEFNGGIYTYLPLTALLLMKLRALRGLANPQFSHPGFGDVSALFEQVSTAFSEYVGLHQITRIEDAADEELNKILARMYSQDFDAHAIFALNI</sequence>
<name>A0ABS5V7K0_9GAMM</name>
<reference evidence="1 2" key="1">
    <citation type="submission" date="2021-05" db="EMBL/GenBank/DDBJ databases">
        <title>Shewanella sp. JM162201.</title>
        <authorList>
            <person name="Xu S."/>
            <person name="Li A."/>
        </authorList>
    </citation>
    <scope>NUCLEOTIDE SEQUENCE [LARGE SCALE GENOMIC DNA]</scope>
    <source>
        <strain evidence="1 2">JM162201</strain>
    </source>
</reference>